<protein>
    <submittedName>
        <fullName evidence="6">Glycoside hydrolase family 43 protein</fullName>
    </submittedName>
</protein>
<proteinExistence type="inferred from homology"/>
<dbReference type="InterPro" id="IPR051795">
    <property type="entry name" value="Glycosyl_Hydrlase_43"/>
</dbReference>
<organism evidence="6 7">
    <name type="scientific">Hymenobacter armeniacus</name>
    <dbReference type="NCBI Taxonomy" id="2771358"/>
    <lineage>
        <taxon>Bacteria</taxon>
        <taxon>Pseudomonadati</taxon>
        <taxon>Bacteroidota</taxon>
        <taxon>Cytophagia</taxon>
        <taxon>Cytophagales</taxon>
        <taxon>Hymenobacteraceae</taxon>
        <taxon>Hymenobacter</taxon>
    </lineage>
</organism>
<evidence type="ECO:0000256" key="2">
    <source>
        <dbReference type="ARBA" id="ARBA00022801"/>
    </source>
</evidence>
<dbReference type="SUPFAM" id="SSF49899">
    <property type="entry name" value="Concanavalin A-like lectins/glucanases"/>
    <property type="match status" value="1"/>
</dbReference>
<evidence type="ECO:0000256" key="4">
    <source>
        <dbReference type="RuleBase" id="RU361187"/>
    </source>
</evidence>
<dbReference type="InterPro" id="IPR041542">
    <property type="entry name" value="GH43_C2"/>
</dbReference>
<dbReference type="Pfam" id="PF04616">
    <property type="entry name" value="Glyco_hydro_43"/>
    <property type="match status" value="1"/>
</dbReference>
<accession>A0ABR8JTH9</accession>
<dbReference type="Pfam" id="PF17851">
    <property type="entry name" value="GH43_C2"/>
    <property type="match status" value="1"/>
</dbReference>
<dbReference type="InterPro" id="IPR013320">
    <property type="entry name" value="ConA-like_dom_sf"/>
</dbReference>
<dbReference type="Proteomes" id="UP000606003">
    <property type="component" value="Unassembled WGS sequence"/>
</dbReference>
<name>A0ABR8JTH9_9BACT</name>
<dbReference type="CDD" id="cd18617">
    <property type="entry name" value="GH43_XynB-like"/>
    <property type="match status" value="1"/>
</dbReference>
<evidence type="ECO:0000256" key="3">
    <source>
        <dbReference type="ARBA" id="ARBA00023295"/>
    </source>
</evidence>
<dbReference type="PANTHER" id="PTHR42812:SF12">
    <property type="entry name" value="BETA-XYLOSIDASE-RELATED"/>
    <property type="match status" value="1"/>
</dbReference>
<dbReference type="GO" id="GO:0016787">
    <property type="term" value="F:hydrolase activity"/>
    <property type="evidence" value="ECO:0007669"/>
    <property type="project" value="UniProtKB-KW"/>
</dbReference>
<keyword evidence="2 4" id="KW-0378">Hydrolase</keyword>
<comment type="similarity">
    <text evidence="1 4">Belongs to the glycosyl hydrolase 43 family.</text>
</comment>
<comment type="caution">
    <text evidence="6">The sequence shown here is derived from an EMBL/GenBank/DDBJ whole genome shotgun (WGS) entry which is preliminary data.</text>
</comment>
<gene>
    <name evidence="6" type="ORF">IC234_09725</name>
</gene>
<dbReference type="InterPro" id="IPR006710">
    <property type="entry name" value="Glyco_hydro_43"/>
</dbReference>
<dbReference type="Gene3D" id="2.60.120.200">
    <property type="match status" value="1"/>
</dbReference>
<dbReference type="SUPFAM" id="SSF75005">
    <property type="entry name" value="Arabinanase/levansucrase/invertase"/>
    <property type="match status" value="1"/>
</dbReference>
<sequence>MTSAPHAGCPAHCLTVRFVAPKLKRWAAALSVAAALLLPALGAVAQSIELVNPILNGFYPDPSIVKVGADYYLVNSTFSYFPGIPVMHSRDLKNWKQVGNVISRPSQMNFLGDRMTRGLFAPAIEYHNGTYYVTCTLIDHKGNFVVTANNPAGPWSDPTFLPEVKGIDPSLYFEGDKAYVIYNSDPPDNKPLYEGHRSIKMMELNPRTLQTVGEAKIVVNGGVDISKKPVWIEGPHLMKRGDWYYLYAAEGGTSVNHTEVVFRSKAALGPFVPYDKNPILSQRELPKDRKDPITSAGHAQFVEGPDGKTYAIFLAVRPYEGNFYNTGRETFIVPVVWKDEWPVMDPGPNGVQYRYQANFPEVKQPGARPQSGNFGYTLTFEKQLDPALLLLRTVDSTSFALSKAKGLTLKLKPETCAETGNPAFIGKRQQHQFCTAETELTFAPKAANEQAGLVIFQDEKHCYFLSKSVDQGKPVLQLYKSTPEAKRMELLAQAPLKSAAGGVQLRIQAQGDAYSFGFSENGKAWTVLKDKVDGKFLSTQVAGGFIGCLFGLYATSSGQPTTNTASFKWLKYEGNDPMYRK</sequence>
<evidence type="ECO:0000256" key="1">
    <source>
        <dbReference type="ARBA" id="ARBA00009865"/>
    </source>
</evidence>
<dbReference type="Gene3D" id="2.115.10.20">
    <property type="entry name" value="Glycosyl hydrolase domain, family 43"/>
    <property type="match status" value="1"/>
</dbReference>
<dbReference type="PANTHER" id="PTHR42812">
    <property type="entry name" value="BETA-XYLOSIDASE"/>
    <property type="match status" value="1"/>
</dbReference>
<keyword evidence="3 4" id="KW-0326">Glycosidase</keyword>
<feature type="domain" description="Beta-xylosidase C-terminal Concanavalin A-like" evidence="5">
    <location>
        <begin position="381"/>
        <end position="573"/>
    </location>
</feature>
<evidence type="ECO:0000313" key="6">
    <source>
        <dbReference type="EMBL" id="MBD2722405.1"/>
    </source>
</evidence>
<dbReference type="InterPro" id="IPR023296">
    <property type="entry name" value="Glyco_hydro_beta-prop_sf"/>
</dbReference>
<dbReference type="EMBL" id="JACXAC010000003">
    <property type="protein sequence ID" value="MBD2722405.1"/>
    <property type="molecule type" value="Genomic_DNA"/>
</dbReference>
<evidence type="ECO:0000313" key="7">
    <source>
        <dbReference type="Proteomes" id="UP000606003"/>
    </source>
</evidence>
<evidence type="ECO:0000259" key="5">
    <source>
        <dbReference type="Pfam" id="PF17851"/>
    </source>
</evidence>
<keyword evidence="7" id="KW-1185">Reference proteome</keyword>
<reference evidence="6 7" key="1">
    <citation type="submission" date="2020-09" db="EMBL/GenBank/DDBJ databases">
        <authorList>
            <person name="Kim M.K."/>
        </authorList>
    </citation>
    <scope>NUCLEOTIDE SEQUENCE [LARGE SCALE GENOMIC DNA]</scope>
    <source>
        <strain evidence="6 7">BT189</strain>
    </source>
</reference>